<dbReference type="GO" id="GO:0005975">
    <property type="term" value="P:carbohydrate metabolic process"/>
    <property type="evidence" value="ECO:0007669"/>
    <property type="project" value="InterPro"/>
</dbReference>
<keyword evidence="1" id="KW-0812">Transmembrane</keyword>
<dbReference type="RefSeq" id="WP_147053891.1">
    <property type="nucleotide sequence ID" value="NZ_CP042437.1"/>
</dbReference>
<evidence type="ECO:0000256" key="1">
    <source>
        <dbReference type="SAM" id="Phobius"/>
    </source>
</evidence>
<dbReference type="PROSITE" id="PS51677">
    <property type="entry name" value="NODB"/>
    <property type="match status" value="1"/>
</dbReference>
<keyword evidence="1" id="KW-1133">Transmembrane helix</keyword>
<keyword evidence="4" id="KW-1185">Reference proteome</keyword>
<keyword evidence="1" id="KW-0472">Membrane</keyword>
<feature type="transmembrane region" description="Helical" evidence="1">
    <location>
        <begin position="31"/>
        <end position="50"/>
    </location>
</feature>
<dbReference type="EMBL" id="CP042437">
    <property type="protein sequence ID" value="QEC76721.1"/>
    <property type="molecule type" value="Genomic_DNA"/>
</dbReference>
<evidence type="ECO:0000313" key="4">
    <source>
        <dbReference type="Proteomes" id="UP000321362"/>
    </source>
</evidence>
<dbReference type="KEGG" id="mgk:FSB76_12455"/>
<dbReference type="Proteomes" id="UP000321362">
    <property type="component" value="Chromosome"/>
</dbReference>
<dbReference type="GO" id="GO:0016810">
    <property type="term" value="F:hydrolase activity, acting on carbon-nitrogen (but not peptide) bonds"/>
    <property type="evidence" value="ECO:0007669"/>
    <property type="project" value="InterPro"/>
</dbReference>
<proteinExistence type="predicted"/>
<dbReference type="InterPro" id="IPR050248">
    <property type="entry name" value="Polysacc_deacetylase_ArnD"/>
</dbReference>
<dbReference type="PANTHER" id="PTHR10587">
    <property type="entry name" value="GLYCOSYL TRANSFERASE-RELATED"/>
    <property type="match status" value="1"/>
</dbReference>
<dbReference type="InterPro" id="IPR011330">
    <property type="entry name" value="Glyco_hydro/deAcase_b/a-brl"/>
</dbReference>
<accession>A0A5B8VZF5</accession>
<dbReference type="InterPro" id="IPR002509">
    <property type="entry name" value="NODB_dom"/>
</dbReference>
<dbReference type="SUPFAM" id="SSF88713">
    <property type="entry name" value="Glycoside hydrolase/deacetylase"/>
    <property type="match status" value="1"/>
</dbReference>
<evidence type="ECO:0000259" key="2">
    <source>
        <dbReference type="PROSITE" id="PS51677"/>
    </source>
</evidence>
<protein>
    <submittedName>
        <fullName evidence="3">Polysaccharide deacetylase family protein</fullName>
    </submittedName>
</protein>
<reference evidence="3 4" key="1">
    <citation type="journal article" date="2013" name="J. Microbiol.">
        <title>Mucilaginibacter ginsenosidivorax sp. nov., with ginsenoside converting activity isolated from sediment.</title>
        <authorList>
            <person name="Kim J.K."/>
            <person name="Choi T.E."/>
            <person name="Liu Q.M."/>
            <person name="Park H.Y."/>
            <person name="Yi T.H."/>
            <person name="Yoon M.H."/>
            <person name="Kim S.C."/>
            <person name="Im W.T."/>
        </authorList>
    </citation>
    <scope>NUCLEOTIDE SEQUENCE [LARGE SCALE GENOMIC DNA]</scope>
    <source>
        <strain evidence="3 4">KHI28</strain>
    </source>
</reference>
<dbReference type="Gene3D" id="3.20.20.370">
    <property type="entry name" value="Glycoside hydrolase/deacetylase"/>
    <property type="match status" value="1"/>
</dbReference>
<feature type="domain" description="NodB homology" evidence="2">
    <location>
        <begin position="67"/>
        <end position="245"/>
    </location>
</feature>
<gene>
    <name evidence="3" type="ORF">FSB76_12455</name>
</gene>
<name>A0A5B8VZF5_9SPHI</name>
<organism evidence="3 4">
    <name type="scientific">Mucilaginibacter ginsenosidivorax</name>
    <dbReference type="NCBI Taxonomy" id="862126"/>
    <lineage>
        <taxon>Bacteria</taxon>
        <taxon>Pseudomonadati</taxon>
        <taxon>Bacteroidota</taxon>
        <taxon>Sphingobacteriia</taxon>
        <taxon>Sphingobacteriales</taxon>
        <taxon>Sphingobacteriaceae</taxon>
        <taxon>Mucilaginibacter</taxon>
    </lineage>
</organism>
<dbReference type="AlphaFoldDB" id="A0A5B8VZF5"/>
<evidence type="ECO:0000313" key="3">
    <source>
        <dbReference type="EMBL" id="QEC76721.1"/>
    </source>
</evidence>
<dbReference type="CDD" id="cd10917">
    <property type="entry name" value="CE4_NodB_like_6s_7s"/>
    <property type="match status" value="1"/>
</dbReference>
<dbReference type="Pfam" id="PF01522">
    <property type="entry name" value="Polysacc_deac_1"/>
    <property type="match status" value="1"/>
</dbReference>
<sequence length="262" mass="29048">MLTFRNTNIAFLILLGFTIWAHKTYGVNWLAYGAIILAYSLIVAYGCYFVSSGFFMPMYCSAKTTDKIIAITFDDGPVSEGTPQVLQILKEANVEAAFFCIGERIAGNEATIRQLDAEGHIVGNHSYTHAALFDLFSSKKMLAEMQQVDRDLYNVIGKKTRLFRPPYGVMNPNLKKAIVKGGYLPIGWNVRSYDTMATDADALLQKVTLQIKPGAIFLFHDRCPVTVTMLPNFLGEIKAMGYRVERVDKMLGLPAYAGSGAD</sequence>
<dbReference type="OrthoDB" id="9812065at2"/>